<evidence type="ECO:0000256" key="4">
    <source>
        <dbReference type="HAMAP-Rule" id="MF_00724"/>
    </source>
</evidence>
<protein>
    <recommendedName>
        <fullName evidence="4 5">Flagellar hook-basal body complex protein FliE</fullName>
    </recommendedName>
</protein>
<dbReference type="PRINTS" id="PR01006">
    <property type="entry name" value="FLGHOOKFLIE"/>
</dbReference>
<keyword evidence="6" id="KW-0282">Flagellum</keyword>
<dbReference type="HAMAP" id="MF_00724">
    <property type="entry name" value="FliE"/>
    <property type="match status" value="1"/>
</dbReference>
<accession>A0A9E3ZV06</accession>
<dbReference type="PANTHER" id="PTHR34653:SF1">
    <property type="entry name" value="FLAGELLAR HOOK-BASAL BODY COMPLEX PROTEIN FLIE"/>
    <property type="match status" value="1"/>
</dbReference>
<keyword evidence="6" id="KW-0969">Cilium</keyword>
<dbReference type="Pfam" id="PF02049">
    <property type="entry name" value="FliE"/>
    <property type="match status" value="1"/>
</dbReference>
<comment type="subcellular location">
    <subcellularLocation>
        <location evidence="1 4">Bacterial flagellum basal body</location>
    </subcellularLocation>
</comment>
<reference evidence="6" key="1">
    <citation type="journal article" date="2021" name="PeerJ">
        <title>Extensive microbial diversity within the chicken gut microbiome revealed by metagenomics and culture.</title>
        <authorList>
            <person name="Gilroy R."/>
            <person name="Ravi A."/>
            <person name="Getino M."/>
            <person name="Pursley I."/>
            <person name="Horton D.L."/>
            <person name="Alikhan N.F."/>
            <person name="Baker D."/>
            <person name="Gharbi K."/>
            <person name="Hall N."/>
            <person name="Watson M."/>
            <person name="Adriaenssens E.M."/>
            <person name="Foster-Nyarko E."/>
            <person name="Jarju S."/>
            <person name="Secka A."/>
            <person name="Antonio M."/>
            <person name="Oren A."/>
            <person name="Chaudhuri R.R."/>
            <person name="La Ragione R."/>
            <person name="Hildebrand F."/>
            <person name="Pallen M.J."/>
        </authorList>
    </citation>
    <scope>NUCLEOTIDE SEQUENCE</scope>
    <source>
        <strain evidence="6">150</strain>
    </source>
</reference>
<proteinExistence type="inferred from homology"/>
<evidence type="ECO:0000256" key="3">
    <source>
        <dbReference type="ARBA" id="ARBA00023143"/>
    </source>
</evidence>
<dbReference type="AlphaFoldDB" id="A0A9E3ZV06"/>
<gene>
    <name evidence="4 6" type="primary">fliE</name>
    <name evidence="6" type="ORF">K8V42_10285</name>
</gene>
<evidence type="ECO:0000313" key="6">
    <source>
        <dbReference type="EMBL" id="MCC9274662.1"/>
    </source>
</evidence>
<evidence type="ECO:0000313" key="7">
    <source>
        <dbReference type="Proteomes" id="UP000813384"/>
    </source>
</evidence>
<dbReference type="GO" id="GO:0005198">
    <property type="term" value="F:structural molecule activity"/>
    <property type="evidence" value="ECO:0007669"/>
    <property type="project" value="UniProtKB-UniRule"/>
</dbReference>
<dbReference type="GO" id="GO:0071973">
    <property type="term" value="P:bacterial-type flagellum-dependent cell motility"/>
    <property type="evidence" value="ECO:0007669"/>
    <property type="project" value="InterPro"/>
</dbReference>
<evidence type="ECO:0000256" key="5">
    <source>
        <dbReference type="NCBIfam" id="TIGR00205"/>
    </source>
</evidence>
<dbReference type="InterPro" id="IPR001624">
    <property type="entry name" value="FliE"/>
</dbReference>
<reference evidence="6" key="2">
    <citation type="submission" date="2021-11" db="EMBL/GenBank/DDBJ databases">
        <authorList>
            <person name="Gilroy R."/>
        </authorList>
    </citation>
    <scope>NUCLEOTIDE SEQUENCE</scope>
    <source>
        <strain evidence="6">150</strain>
    </source>
</reference>
<dbReference type="GO" id="GO:0003774">
    <property type="term" value="F:cytoskeletal motor activity"/>
    <property type="evidence" value="ECO:0007669"/>
    <property type="project" value="InterPro"/>
</dbReference>
<comment type="similarity">
    <text evidence="2 4">Belongs to the FliE family.</text>
</comment>
<sequence length="109" mass="12119">MNSINYAQQLVNYRSGLEEISLGNRMPDETPTVDAAGKNFSDYIGQAVAQLDEKVQQMDQDTINVITGGETDLAQVMINMTEAQLSLQTATQVRNKALEAYNDIKNMQF</sequence>
<comment type="caution">
    <text evidence="6">The sequence shown here is derived from an EMBL/GenBank/DDBJ whole genome shotgun (WGS) entry which is preliminary data.</text>
</comment>
<dbReference type="Proteomes" id="UP000813384">
    <property type="component" value="Unassembled WGS sequence"/>
</dbReference>
<keyword evidence="6" id="KW-0966">Cell projection</keyword>
<dbReference type="GO" id="GO:0009425">
    <property type="term" value="C:bacterial-type flagellum basal body"/>
    <property type="evidence" value="ECO:0007669"/>
    <property type="project" value="UniProtKB-SubCell"/>
</dbReference>
<name>A0A9E3ZV06_9ENTE</name>
<dbReference type="PANTHER" id="PTHR34653">
    <property type="match status" value="1"/>
</dbReference>
<evidence type="ECO:0000256" key="2">
    <source>
        <dbReference type="ARBA" id="ARBA00009272"/>
    </source>
</evidence>
<keyword evidence="3 4" id="KW-0975">Bacterial flagellum</keyword>
<dbReference type="NCBIfam" id="TIGR00205">
    <property type="entry name" value="fliE"/>
    <property type="match status" value="1"/>
</dbReference>
<organism evidence="6 7">
    <name type="scientific">Enterococcus aquimarinus</name>
    <dbReference type="NCBI Taxonomy" id="328396"/>
    <lineage>
        <taxon>Bacteria</taxon>
        <taxon>Bacillati</taxon>
        <taxon>Bacillota</taxon>
        <taxon>Bacilli</taxon>
        <taxon>Lactobacillales</taxon>
        <taxon>Enterococcaceae</taxon>
        <taxon>Enterococcus</taxon>
    </lineage>
</organism>
<evidence type="ECO:0000256" key="1">
    <source>
        <dbReference type="ARBA" id="ARBA00004117"/>
    </source>
</evidence>
<dbReference type="EMBL" id="JAJJVO010000149">
    <property type="protein sequence ID" value="MCC9274662.1"/>
    <property type="molecule type" value="Genomic_DNA"/>
</dbReference>